<dbReference type="InterPro" id="IPR044992">
    <property type="entry name" value="ChyE-like"/>
</dbReference>
<dbReference type="STRING" id="1918946.VPAL9027_00480"/>
<sequence>MNAYFQSKDKNMHIHFIIHEHFEAPGAYEAWAKTYCHTITYSRLYQGERLPESVENIDFLIVMGGPQSPDTPLEQCPHFDTKKEQKIIKKAIDAGKVVIGVCLGAQLIGEALGGRHERSPEREIGKFPITFTEQARTHSLFHHFGTSLEVGHWHSDMPSLTCDARIIAYSKGCPRQIIAYSDWVFGFQCHMEFTPELVALLIENDDISDAAHHQFIDERDVLVNHNYEEMNQKLHEFLDKLASAYQSKH</sequence>
<gene>
    <name evidence="2" type="primary">guaA_1</name>
    <name evidence="2" type="ORF">VPAL9027_00480</name>
</gene>
<proteinExistence type="predicted"/>
<dbReference type="GO" id="GO:0005829">
    <property type="term" value="C:cytosol"/>
    <property type="evidence" value="ECO:0007669"/>
    <property type="project" value="TreeGrafter"/>
</dbReference>
<evidence type="ECO:0000313" key="3">
    <source>
        <dbReference type="Proteomes" id="UP000189475"/>
    </source>
</evidence>
<dbReference type="CDD" id="cd01741">
    <property type="entry name" value="GATase1_1"/>
    <property type="match status" value="1"/>
</dbReference>
<keyword evidence="2" id="KW-0436">Ligase</keyword>
<dbReference type="Pfam" id="PF00117">
    <property type="entry name" value="GATase"/>
    <property type="match status" value="1"/>
</dbReference>
<dbReference type="EC" id="6.3.5.2" evidence="2"/>
<dbReference type="InterPro" id="IPR017926">
    <property type="entry name" value="GATASE"/>
</dbReference>
<dbReference type="PROSITE" id="PS51273">
    <property type="entry name" value="GATASE_TYPE_1"/>
    <property type="match status" value="1"/>
</dbReference>
<name>A0A1R4B0W5_9VIBR</name>
<dbReference type="GO" id="GO:0003922">
    <property type="term" value="F:GMP synthase (glutamine-hydrolyzing) activity"/>
    <property type="evidence" value="ECO:0007669"/>
    <property type="project" value="UniProtKB-EC"/>
</dbReference>
<protein>
    <submittedName>
        <fullName evidence="2">GMP synthase [glutamine-hydrolyzing]</fullName>
        <ecNumber evidence="2">6.3.5.2</ecNumber>
    </submittedName>
</protein>
<dbReference type="NCBIfam" id="NF006098">
    <property type="entry name" value="PRK08250.1"/>
    <property type="match status" value="1"/>
</dbReference>
<feature type="domain" description="Glutamine amidotransferase" evidence="1">
    <location>
        <begin position="53"/>
        <end position="196"/>
    </location>
</feature>
<organism evidence="2 3">
    <name type="scientific">Vibrio palustris</name>
    <dbReference type="NCBI Taxonomy" id="1918946"/>
    <lineage>
        <taxon>Bacteria</taxon>
        <taxon>Pseudomonadati</taxon>
        <taxon>Pseudomonadota</taxon>
        <taxon>Gammaproteobacteria</taxon>
        <taxon>Vibrionales</taxon>
        <taxon>Vibrionaceae</taxon>
        <taxon>Vibrio</taxon>
    </lineage>
</organism>
<dbReference type="PANTHER" id="PTHR42695:SF5">
    <property type="entry name" value="GLUTAMINE AMIDOTRANSFERASE YLR126C-RELATED"/>
    <property type="match status" value="1"/>
</dbReference>
<reference evidence="2 3" key="1">
    <citation type="submission" date="2017-02" db="EMBL/GenBank/DDBJ databases">
        <authorList>
            <person name="Peterson S.W."/>
        </authorList>
    </citation>
    <scope>NUCLEOTIDE SEQUENCE [LARGE SCALE GENOMIC DNA]</scope>
    <source>
        <strain evidence="2 3">CECT 9027</strain>
    </source>
</reference>
<dbReference type="Proteomes" id="UP000189475">
    <property type="component" value="Unassembled WGS sequence"/>
</dbReference>
<evidence type="ECO:0000259" key="1">
    <source>
        <dbReference type="Pfam" id="PF00117"/>
    </source>
</evidence>
<dbReference type="InterPro" id="IPR029062">
    <property type="entry name" value="Class_I_gatase-like"/>
</dbReference>
<dbReference type="FunFam" id="3.40.50.880:FF:000033">
    <property type="entry name" value="Glutamine amidotransferase class-I"/>
    <property type="match status" value="1"/>
</dbReference>
<dbReference type="PANTHER" id="PTHR42695">
    <property type="entry name" value="GLUTAMINE AMIDOTRANSFERASE YLR126C-RELATED"/>
    <property type="match status" value="1"/>
</dbReference>
<dbReference type="AlphaFoldDB" id="A0A1R4B0W5"/>
<dbReference type="Gene3D" id="3.40.50.880">
    <property type="match status" value="1"/>
</dbReference>
<evidence type="ECO:0000313" key="2">
    <source>
        <dbReference type="EMBL" id="SJL82551.1"/>
    </source>
</evidence>
<accession>A0A1R4B0W5</accession>
<keyword evidence="3" id="KW-1185">Reference proteome</keyword>
<dbReference type="EMBL" id="FUFT01000002">
    <property type="protein sequence ID" value="SJL82551.1"/>
    <property type="molecule type" value="Genomic_DNA"/>
</dbReference>
<dbReference type="SUPFAM" id="SSF52317">
    <property type="entry name" value="Class I glutamine amidotransferase-like"/>
    <property type="match status" value="1"/>
</dbReference>